<name>A0A8S4G6F5_PLUXY</name>
<gene>
    <name evidence="2" type="ORF">PLXY2_LOCUS13692</name>
</gene>
<proteinExistence type="predicted"/>
<feature type="compositionally biased region" description="Pro residues" evidence="1">
    <location>
        <begin position="207"/>
        <end position="217"/>
    </location>
</feature>
<sequence length="361" mass="39788">MGDICRWLKAERVGYPERAVADLTARWSQAKREYELQRSREGKDSAESDSAAAVRAANVVRQRVAACVRALPAPAALHHQPEAALQKIKSSIAELQPAVEAVEKQARAARGDQAARVADKLVAEYQALREQYQDRYELWEQTQSSIEELCGRLQTLERWAEGAAAALHDPAAPSKDLKQRARDIDRQMSSRMKALEEARAAARQYTQPPPAPAPAPAPAGASPAAALQQRLDRLNQRWLLLALRLQGARDRISAQESSALLAEGGAAWAAARRRQLAEVRAVLRAPAPHDGPALQHTLSMLEARAEELVARLADMEVLRKNKQLPRDHAALQRDLEEPKYGLKSKVPCDVTRDVCCELASC</sequence>
<evidence type="ECO:0000313" key="3">
    <source>
        <dbReference type="Proteomes" id="UP000653454"/>
    </source>
</evidence>
<dbReference type="AlphaFoldDB" id="A0A8S4G6F5"/>
<keyword evidence="3" id="KW-1185">Reference proteome</keyword>
<dbReference type="Gene3D" id="1.20.58.60">
    <property type="match status" value="1"/>
</dbReference>
<dbReference type="EMBL" id="CAJHNJ030000103">
    <property type="protein sequence ID" value="CAG9135444.1"/>
    <property type="molecule type" value="Genomic_DNA"/>
</dbReference>
<feature type="region of interest" description="Disordered" evidence="1">
    <location>
        <begin position="198"/>
        <end position="226"/>
    </location>
</feature>
<dbReference type="SUPFAM" id="SSF46966">
    <property type="entry name" value="Spectrin repeat"/>
    <property type="match status" value="1"/>
</dbReference>
<organism evidence="2 3">
    <name type="scientific">Plutella xylostella</name>
    <name type="common">Diamondback moth</name>
    <name type="synonym">Plutella maculipennis</name>
    <dbReference type="NCBI Taxonomy" id="51655"/>
    <lineage>
        <taxon>Eukaryota</taxon>
        <taxon>Metazoa</taxon>
        <taxon>Ecdysozoa</taxon>
        <taxon>Arthropoda</taxon>
        <taxon>Hexapoda</taxon>
        <taxon>Insecta</taxon>
        <taxon>Pterygota</taxon>
        <taxon>Neoptera</taxon>
        <taxon>Endopterygota</taxon>
        <taxon>Lepidoptera</taxon>
        <taxon>Glossata</taxon>
        <taxon>Ditrysia</taxon>
        <taxon>Yponomeutoidea</taxon>
        <taxon>Plutellidae</taxon>
        <taxon>Plutella</taxon>
    </lineage>
</organism>
<dbReference type="Proteomes" id="UP000653454">
    <property type="component" value="Unassembled WGS sequence"/>
</dbReference>
<evidence type="ECO:0000256" key="1">
    <source>
        <dbReference type="SAM" id="MobiDB-lite"/>
    </source>
</evidence>
<protein>
    <submittedName>
        <fullName evidence="2">(diamondback moth) hypothetical protein</fullName>
    </submittedName>
</protein>
<accession>A0A8S4G6F5</accession>
<comment type="caution">
    <text evidence="2">The sequence shown here is derived from an EMBL/GenBank/DDBJ whole genome shotgun (WGS) entry which is preliminary data.</text>
</comment>
<evidence type="ECO:0000313" key="2">
    <source>
        <dbReference type="EMBL" id="CAG9135444.1"/>
    </source>
</evidence>
<reference evidence="2" key="1">
    <citation type="submission" date="2020-11" db="EMBL/GenBank/DDBJ databases">
        <authorList>
            <person name="Whiteford S."/>
        </authorList>
    </citation>
    <scope>NUCLEOTIDE SEQUENCE</scope>
</reference>